<evidence type="ECO:0000256" key="3">
    <source>
        <dbReference type="ARBA" id="ARBA00022801"/>
    </source>
</evidence>
<dbReference type="AlphaFoldDB" id="A0A8J8GET4"/>
<dbReference type="InterPro" id="IPR011059">
    <property type="entry name" value="Metal-dep_hydrolase_composite"/>
</dbReference>
<evidence type="ECO:0000256" key="1">
    <source>
        <dbReference type="ARBA" id="ARBA00006773"/>
    </source>
</evidence>
<proteinExistence type="inferred from homology"/>
<dbReference type="InterPro" id="IPR032466">
    <property type="entry name" value="Metal_Hydrolase"/>
</dbReference>
<dbReference type="Gene3D" id="2.30.40.10">
    <property type="entry name" value="Urease, subunit C, domain 1"/>
    <property type="match status" value="1"/>
</dbReference>
<gene>
    <name evidence="7" type="ORF">HR057_04085</name>
</gene>
<accession>A0A8J8GET4</accession>
<dbReference type="PANTHER" id="PTHR11113:SF6">
    <property type="entry name" value="ADENINE DEAMINASE YERA-RELATED"/>
    <property type="match status" value="1"/>
</dbReference>
<dbReference type="SUPFAM" id="SSF51556">
    <property type="entry name" value="Metallo-dependent hydrolases"/>
    <property type="match status" value="1"/>
</dbReference>
<evidence type="ECO:0000259" key="6">
    <source>
        <dbReference type="Pfam" id="PF13382"/>
    </source>
</evidence>
<evidence type="ECO:0000256" key="2">
    <source>
        <dbReference type="ARBA" id="ARBA00012782"/>
    </source>
</evidence>
<dbReference type="EC" id="3.5.4.2" evidence="2"/>
<dbReference type="Proteomes" id="UP000625804">
    <property type="component" value="Unassembled WGS sequence"/>
</dbReference>
<name>A0A8J8GET4_9BACI</name>
<reference evidence="7" key="1">
    <citation type="submission" date="2020-06" db="EMBL/GenBank/DDBJ databases">
        <title>A novel thermopfilic bacterium from Erzurum, Turkey.</title>
        <authorList>
            <person name="Adiguzel A."/>
            <person name="Ay H."/>
            <person name="Baltaci M.O."/>
        </authorList>
    </citation>
    <scope>NUCLEOTIDE SEQUENCE</scope>
    <source>
        <strain evidence="7">P2</strain>
    </source>
</reference>
<dbReference type="Pfam" id="PF13382">
    <property type="entry name" value="Adenine_deam_C"/>
    <property type="match status" value="1"/>
</dbReference>
<evidence type="ECO:0000259" key="5">
    <source>
        <dbReference type="Pfam" id="PF01979"/>
    </source>
</evidence>
<feature type="domain" description="Adenine deaminase C-terminal" evidence="6">
    <location>
        <begin position="413"/>
        <end position="575"/>
    </location>
</feature>
<comment type="catalytic activity">
    <reaction evidence="4">
        <text>adenine + H2O + H(+) = hypoxanthine + NH4(+)</text>
        <dbReference type="Rhea" id="RHEA:23688"/>
        <dbReference type="ChEBI" id="CHEBI:15377"/>
        <dbReference type="ChEBI" id="CHEBI:15378"/>
        <dbReference type="ChEBI" id="CHEBI:16708"/>
        <dbReference type="ChEBI" id="CHEBI:17368"/>
        <dbReference type="ChEBI" id="CHEBI:28938"/>
        <dbReference type="EC" id="3.5.4.2"/>
    </reaction>
</comment>
<evidence type="ECO:0000256" key="4">
    <source>
        <dbReference type="ARBA" id="ARBA00047720"/>
    </source>
</evidence>
<organism evidence="7 8">
    <name type="scientific">Calidifontibacillus erzurumensis</name>
    <dbReference type="NCBI Taxonomy" id="2741433"/>
    <lineage>
        <taxon>Bacteria</taxon>
        <taxon>Bacillati</taxon>
        <taxon>Bacillota</taxon>
        <taxon>Bacilli</taxon>
        <taxon>Bacillales</taxon>
        <taxon>Bacillaceae</taxon>
        <taxon>Calidifontibacillus/Schinkia group</taxon>
        <taxon>Calidifontibacillus</taxon>
    </lineage>
</organism>
<dbReference type="PANTHER" id="PTHR11113">
    <property type="entry name" value="N-ACETYLGLUCOSAMINE-6-PHOSPHATE DEACETYLASE"/>
    <property type="match status" value="1"/>
</dbReference>
<evidence type="ECO:0000313" key="8">
    <source>
        <dbReference type="Proteomes" id="UP000625804"/>
    </source>
</evidence>
<dbReference type="InterPro" id="IPR026912">
    <property type="entry name" value="Adenine_deam_C"/>
</dbReference>
<dbReference type="SUPFAM" id="SSF51338">
    <property type="entry name" value="Composite domain of metallo-dependent hydrolases"/>
    <property type="match status" value="1"/>
</dbReference>
<evidence type="ECO:0000313" key="7">
    <source>
        <dbReference type="EMBL" id="NSL50945.1"/>
    </source>
</evidence>
<dbReference type="EMBL" id="JABTTE010000003">
    <property type="protein sequence ID" value="NSL50945.1"/>
    <property type="molecule type" value="Genomic_DNA"/>
</dbReference>
<sequence length="592" mass="66309">MKLKASKYELIEVAQGRRPADIYIKGGTVINVYSGEFLQQNVAVYKDCIAYVGEAEDSIGENTEVINAEGMYVSPGFIETHAHPWVVYNPISQTEKVLPLGTTTTVNDNLFFYLHMGPKGFKEMVNDLKQLPGNFLWLVRLISQSDYDGEREWFNQKDIQDLLQLDEVVGSAEVTRWPLLYNGDPFLLETVEYIKKIGKIVDGHNAGCSFEKLNSIAASGVNACHEAITAKEAFDRLRLGLWTTLRNSSLRPDLAEIIKLVTEGNVNTSRILMTTDGPQPAFIEKEGFVDGLVRQAVQLGVPVMTALQMVTLNAATYLHLDDYIGGIAPGKKADIILLPNLIDFRPDVVIADGKVVAEKGQLVVSLPEIDWSKYVIRKPFAFKKSFLEKKELYLYPHDDSNKPVPVIHFRSNVITQRKDMILPTMNGYVDLTNHEGIVYTALIDRNGKWITRGFLERFAVDLEGMASTYNTTTELLVAGRNPEAMAKAAVRVYEMGGGIVIVDKDEIILEIPLPLTGMMTTSPSFKTAVEYHNQLLAAVQERGFPFHDILYTLLFLTCDFLPGLRLTPYGLYDVKPDQIVKYSTPLYDVFIC</sequence>
<comment type="caution">
    <text evidence="7">The sequence shown here is derived from an EMBL/GenBank/DDBJ whole genome shotgun (WGS) entry which is preliminary data.</text>
</comment>
<dbReference type="GO" id="GO:0000034">
    <property type="term" value="F:adenine deaminase activity"/>
    <property type="evidence" value="ECO:0007669"/>
    <property type="project" value="UniProtKB-EC"/>
</dbReference>
<dbReference type="Pfam" id="PF01979">
    <property type="entry name" value="Amidohydro_1"/>
    <property type="match status" value="1"/>
</dbReference>
<feature type="domain" description="Amidohydrolase-related" evidence="5">
    <location>
        <begin position="72"/>
        <end position="356"/>
    </location>
</feature>
<dbReference type="RefSeq" id="WP_173730149.1">
    <property type="nucleotide sequence ID" value="NZ_JABTTE010000003.1"/>
</dbReference>
<keyword evidence="3" id="KW-0378">Hydrolase</keyword>
<comment type="similarity">
    <text evidence="1">Belongs to the metallo-dependent hydrolases superfamily. Adenine deaminase family.</text>
</comment>
<dbReference type="Gene3D" id="3.20.20.140">
    <property type="entry name" value="Metal-dependent hydrolases"/>
    <property type="match status" value="1"/>
</dbReference>
<dbReference type="InterPro" id="IPR006680">
    <property type="entry name" value="Amidohydro-rel"/>
</dbReference>
<protein>
    <recommendedName>
        <fullName evidence="2">adenine deaminase</fullName>
        <ecNumber evidence="2">3.5.4.2</ecNumber>
    </recommendedName>
</protein>
<keyword evidence="8" id="KW-1185">Reference proteome</keyword>